<sequence>MSNKNDALKRKRTSTQKTYEKWTDYEEDLEESELNTKTRDPNSIGTNGTGNIPQIGVGEPKGAFKDYSKRCQIKDNIASKPIWVCPDGRIFLETFSPIYKEASDFLVAIAEPVCRPQLIHEYQMTPFSLYAAVSVGIDTTHIIKVLNTLSKMEVPPEIESFVRQCTSSYGKVKLVLQRNKYFVESAHPEVLEFLLRDSVIASARIKQTVADVLADQQLMLDGGPNAATDAPPSLDTATGFLVGKTMAGQISGGIQPNQLFDKVLLGDEEDTVNNSDQQYHSFEIDSQQVEAVKKRCIQLDYPMLEEYDFRNDTVNPNLPIDLKPTTMIRPYQEKSLSKMFGNGRARSGIIVLPCGAGKSLSGITAACTVKKSILVLCTSAVSVEQWKFQFRLWSNIEEKMISKFTSDNKEKMYSMAGVTITTYTMIAFGGKRSPESLKIMNELTTREWGLVLLDEVHVVPAAMFRKVLTVTKAHCKLGLTATLLREDEKIQDLSFLIGPKLYEANWLDLQKAGFLANVSCSEIWCEMTAEFYREYLTNDSQGKKKLLYTMNPNKCRACEYLIRYHEQRGDKIIVFSDNVYALKKYAIEFKRYFIYGETSGQERLSILRKFQFDPSVRTIFISKVGDTSIDIPEATVIIQISSHYGSRRQEAQRLGRILRPKPKSDGNYNAFFYSLVSKDTQEMYYSTKRQQFLIDQGYSFKVISELPGLDLETDLHFSSKEAQLGLLNEVLKEGDDSGRAETLDEDFDDITTGKIKKKKKTTTVTRTTGSMKTLSGGSTNTSYMEFQKNQQQQQNAPSNMYRVTNHTKYK</sequence>
<dbReference type="NCBIfam" id="TIGR00603">
    <property type="entry name" value="rad25"/>
    <property type="match status" value="1"/>
</dbReference>
<evidence type="ECO:0000259" key="16">
    <source>
        <dbReference type="PROSITE" id="PS51192"/>
    </source>
</evidence>
<feature type="region of interest" description="Disordered" evidence="15">
    <location>
        <begin position="787"/>
        <end position="810"/>
    </location>
</feature>
<keyword evidence="3" id="KW-0547">Nucleotide-binding</keyword>
<dbReference type="SMART" id="SM00487">
    <property type="entry name" value="DEXDc"/>
    <property type="match status" value="1"/>
</dbReference>
<dbReference type="PANTHER" id="PTHR11274:SF0">
    <property type="entry name" value="GENERAL TRANSCRIPTION AND DNA REPAIR FACTOR IIH HELICASE SUBUNIT XPB"/>
    <property type="match status" value="1"/>
</dbReference>
<dbReference type="GO" id="GO:0005675">
    <property type="term" value="C:transcription factor TFIIH holo complex"/>
    <property type="evidence" value="ECO:0007669"/>
    <property type="project" value="TreeGrafter"/>
</dbReference>
<dbReference type="Pfam" id="PF04851">
    <property type="entry name" value="ResIII"/>
    <property type="match status" value="1"/>
</dbReference>
<evidence type="ECO:0000256" key="13">
    <source>
        <dbReference type="ARBA" id="ARBA00034808"/>
    </source>
</evidence>
<dbReference type="InterPro" id="IPR014001">
    <property type="entry name" value="Helicase_ATP-bd"/>
</dbReference>
<dbReference type="InterPro" id="IPR027417">
    <property type="entry name" value="P-loop_NTPase"/>
</dbReference>
<dbReference type="STRING" id="1054147.F4QC84"/>
<keyword evidence="8" id="KW-0238">DNA-binding</keyword>
<dbReference type="GeneID" id="14865375"/>
<dbReference type="KEGG" id="dfa:DFA_12137"/>
<dbReference type="FunFam" id="3.40.50.300:FF:000077">
    <property type="entry name" value="Probable DNA repair helicase RAD25"/>
    <property type="match status" value="1"/>
</dbReference>
<dbReference type="SMART" id="SM00490">
    <property type="entry name" value="HELICc"/>
    <property type="match status" value="1"/>
</dbReference>
<dbReference type="GO" id="GO:0043138">
    <property type="term" value="F:3'-5' DNA helicase activity"/>
    <property type="evidence" value="ECO:0007669"/>
    <property type="project" value="UniProtKB-EC"/>
</dbReference>
<keyword evidence="7" id="KW-0067">ATP-binding</keyword>
<dbReference type="InterPro" id="IPR001161">
    <property type="entry name" value="XPB/Ssl2"/>
</dbReference>
<dbReference type="GO" id="GO:0005524">
    <property type="term" value="F:ATP binding"/>
    <property type="evidence" value="ECO:0007669"/>
    <property type="project" value="UniProtKB-KW"/>
</dbReference>
<dbReference type="PRINTS" id="PR00851">
    <property type="entry name" value="XRODRMPGMNTB"/>
</dbReference>
<evidence type="ECO:0000313" key="18">
    <source>
        <dbReference type="EMBL" id="EGG14365.1"/>
    </source>
</evidence>
<dbReference type="PANTHER" id="PTHR11274">
    <property type="entry name" value="RAD25/XP-B DNA REPAIR HELICASE"/>
    <property type="match status" value="1"/>
</dbReference>
<evidence type="ECO:0000256" key="14">
    <source>
        <dbReference type="ARBA" id="ARBA00048988"/>
    </source>
</evidence>
<dbReference type="InterPro" id="IPR001650">
    <property type="entry name" value="Helicase_C-like"/>
</dbReference>
<dbReference type="CDD" id="cd18789">
    <property type="entry name" value="SF2_C_XPB"/>
    <property type="match status" value="1"/>
</dbReference>
<keyword evidence="5" id="KW-0378">Hydrolase</keyword>
<comment type="catalytic activity">
    <reaction evidence="14">
        <text>ATP + H2O = ADP + phosphate + H(+)</text>
        <dbReference type="Rhea" id="RHEA:13065"/>
        <dbReference type="ChEBI" id="CHEBI:15377"/>
        <dbReference type="ChEBI" id="CHEBI:15378"/>
        <dbReference type="ChEBI" id="CHEBI:30616"/>
        <dbReference type="ChEBI" id="CHEBI:43474"/>
        <dbReference type="ChEBI" id="CHEBI:456216"/>
        <dbReference type="EC" id="5.6.2.4"/>
    </reaction>
</comment>
<evidence type="ECO:0000313" key="19">
    <source>
        <dbReference type="Proteomes" id="UP000007797"/>
    </source>
</evidence>
<evidence type="ECO:0000256" key="11">
    <source>
        <dbReference type="ARBA" id="ARBA00023242"/>
    </source>
</evidence>
<dbReference type="RefSeq" id="XP_004351089.1">
    <property type="nucleotide sequence ID" value="XM_004351037.1"/>
</dbReference>
<dbReference type="CDD" id="cd18029">
    <property type="entry name" value="DEXHc_XPB"/>
    <property type="match status" value="1"/>
</dbReference>
<evidence type="ECO:0000256" key="2">
    <source>
        <dbReference type="ARBA" id="ARBA00006637"/>
    </source>
</evidence>
<proteinExistence type="inferred from homology"/>
<feature type="region of interest" description="Disordered" evidence="15">
    <location>
        <begin position="1"/>
        <end position="52"/>
    </location>
</feature>
<evidence type="ECO:0000256" key="6">
    <source>
        <dbReference type="ARBA" id="ARBA00022806"/>
    </source>
</evidence>
<dbReference type="GO" id="GO:0000112">
    <property type="term" value="C:nucleotide-excision repair factor 3 complex"/>
    <property type="evidence" value="ECO:0007669"/>
    <property type="project" value="TreeGrafter"/>
</dbReference>
<dbReference type="GO" id="GO:0009650">
    <property type="term" value="P:UV protection"/>
    <property type="evidence" value="ECO:0007669"/>
    <property type="project" value="EnsemblProtists"/>
</dbReference>
<evidence type="ECO:0000256" key="8">
    <source>
        <dbReference type="ARBA" id="ARBA00023125"/>
    </source>
</evidence>
<dbReference type="PROSITE" id="PS51192">
    <property type="entry name" value="HELICASE_ATP_BIND_1"/>
    <property type="match status" value="1"/>
</dbReference>
<feature type="compositionally biased region" description="Polar residues" evidence="15">
    <location>
        <begin position="41"/>
        <end position="52"/>
    </location>
</feature>
<dbReference type="InterPro" id="IPR006935">
    <property type="entry name" value="Helicase/UvrB_N"/>
</dbReference>
<dbReference type="GO" id="GO:0003677">
    <property type="term" value="F:DNA binding"/>
    <property type="evidence" value="ECO:0007669"/>
    <property type="project" value="UniProtKB-KW"/>
</dbReference>
<keyword evidence="19" id="KW-1185">Reference proteome</keyword>
<dbReference type="AlphaFoldDB" id="F4QC84"/>
<dbReference type="InterPro" id="IPR050615">
    <property type="entry name" value="ATP-dep_DNA_Helicase"/>
</dbReference>
<comment type="catalytic activity">
    <reaction evidence="12">
        <text>Couples ATP hydrolysis with the unwinding of duplex DNA by translocating in the 3'-5' direction.</text>
        <dbReference type="EC" id="5.6.2.4"/>
    </reaction>
</comment>
<gene>
    <name evidence="18" type="primary">repB</name>
    <name evidence="18" type="ORF">DFA_12137</name>
</gene>
<evidence type="ECO:0000256" key="5">
    <source>
        <dbReference type="ARBA" id="ARBA00022801"/>
    </source>
</evidence>
<dbReference type="Pfam" id="PF16203">
    <property type="entry name" value="ERCC3_RAD25_C"/>
    <property type="match status" value="1"/>
</dbReference>
<evidence type="ECO:0000256" key="15">
    <source>
        <dbReference type="SAM" id="MobiDB-lite"/>
    </source>
</evidence>
<protein>
    <recommendedName>
        <fullName evidence="13">DNA 3'-5' helicase</fullName>
        <ecNumber evidence="13">5.6.2.4</ecNumber>
    </recommendedName>
</protein>
<dbReference type="GO" id="GO:0097550">
    <property type="term" value="C:transcription preinitiation complex"/>
    <property type="evidence" value="ECO:0007669"/>
    <property type="project" value="TreeGrafter"/>
</dbReference>
<keyword evidence="9" id="KW-0234">DNA repair</keyword>
<evidence type="ECO:0000259" key="17">
    <source>
        <dbReference type="PROSITE" id="PS51194"/>
    </source>
</evidence>
<dbReference type="GO" id="GO:0016787">
    <property type="term" value="F:hydrolase activity"/>
    <property type="evidence" value="ECO:0007669"/>
    <property type="project" value="UniProtKB-KW"/>
</dbReference>
<comment type="similarity">
    <text evidence="2">Belongs to the helicase family. RAD25/XPB subfamily.</text>
</comment>
<dbReference type="InterPro" id="IPR032830">
    <property type="entry name" value="XPB/Ssl2_N"/>
</dbReference>
<keyword evidence="4" id="KW-0227">DNA damage</keyword>
<evidence type="ECO:0000256" key="10">
    <source>
        <dbReference type="ARBA" id="ARBA00023235"/>
    </source>
</evidence>
<organism evidence="18 19">
    <name type="scientific">Cavenderia fasciculata</name>
    <name type="common">Slime mold</name>
    <name type="synonym">Dictyostelium fasciculatum</name>
    <dbReference type="NCBI Taxonomy" id="261658"/>
    <lineage>
        <taxon>Eukaryota</taxon>
        <taxon>Amoebozoa</taxon>
        <taxon>Evosea</taxon>
        <taxon>Eumycetozoa</taxon>
        <taxon>Dictyostelia</taxon>
        <taxon>Acytosteliales</taxon>
        <taxon>Cavenderiaceae</taxon>
        <taxon>Cavenderia</taxon>
    </lineage>
</organism>
<dbReference type="PROSITE" id="PS51194">
    <property type="entry name" value="HELICASE_CTER"/>
    <property type="match status" value="1"/>
</dbReference>
<dbReference type="EMBL" id="GL883029">
    <property type="protein sequence ID" value="EGG14365.1"/>
    <property type="molecule type" value="Genomic_DNA"/>
</dbReference>
<feature type="domain" description="Helicase ATP-binding" evidence="16">
    <location>
        <begin position="339"/>
        <end position="501"/>
    </location>
</feature>
<evidence type="ECO:0000256" key="1">
    <source>
        <dbReference type="ARBA" id="ARBA00004123"/>
    </source>
</evidence>
<dbReference type="GO" id="GO:0006367">
    <property type="term" value="P:transcription initiation at RNA polymerase II promoter"/>
    <property type="evidence" value="ECO:0007669"/>
    <property type="project" value="InterPro"/>
</dbReference>
<reference evidence="19" key="1">
    <citation type="journal article" date="2011" name="Genome Res.">
        <title>Phylogeny-wide analysis of social amoeba genomes highlights ancient origins for complex intercellular communication.</title>
        <authorList>
            <person name="Heidel A.J."/>
            <person name="Lawal H.M."/>
            <person name="Felder M."/>
            <person name="Schilde C."/>
            <person name="Helps N.R."/>
            <person name="Tunggal B."/>
            <person name="Rivero F."/>
            <person name="John U."/>
            <person name="Schleicher M."/>
            <person name="Eichinger L."/>
            <person name="Platzer M."/>
            <person name="Noegel A.A."/>
            <person name="Schaap P."/>
            <person name="Gloeckner G."/>
        </authorList>
    </citation>
    <scope>NUCLEOTIDE SEQUENCE [LARGE SCALE GENOMIC DNA]</scope>
    <source>
        <strain evidence="19">SH3</strain>
    </source>
</reference>
<name>F4QC84_CACFS</name>
<dbReference type="EC" id="5.6.2.4" evidence="13"/>
<keyword evidence="6" id="KW-0347">Helicase</keyword>
<keyword evidence="11" id="KW-0539">Nucleus</keyword>
<feature type="domain" description="Helicase C-terminal" evidence="17">
    <location>
        <begin position="556"/>
        <end position="714"/>
    </location>
</feature>
<evidence type="ECO:0000256" key="7">
    <source>
        <dbReference type="ARBA" id="ARBA00022840"/>
    </source>
</evidence>
<comment type="subcellular location">
    <subcellularLocation>
        <location evidence="1">Nucleus</location>
    </subcellularLocation>
</comment>
<dbReference type="OrthoDB" id="10262986at2759"/>
<evidence type="ECO:0000256" key="12">
    <source>
        <dbReference type="ARBA" id="ARBA00034617"/>
    </source>
</evidence>
<dbReference type="InterPro" id="IPR032438">
    <property type="entry name" value="ERCC3_RAD25_C"/>
</dbReference>
<evidence type="ECO:0000256" key="3">
    <source>
        <dbReference type="ARBA" id="ARBA00022741"/>
    </source>
</evidence>
<dbReference type="GO" id="GO:0006289">
    <property type="term" value="P:nucleotide-excision repair"/>
    <property type="evidence" value="ECO:0007669"/>
    <property type="project" value="InterPro"/>
</dbReference>
<evidence type="ECO:0000256" key="4">
    <source>
        <dbReference type="ARBA" id="ARBA00022763"/>
    </source>
</evidence>
<accession>F4QC84</accession>
<dbReference type="FunFam" id="3.40.50.300:FF:000117">
    <property type="entry name" value="Putative DNA repair helicase rad25"/>
    <property type="match status" value="1"/>
</dbReference>
<dbReference type="Gene3D" id="3.40.50.300">
    <property type="entry name" value="P-loop containing nucleotide triphosphate hydrolases"/>
    <property type="match status" value="2"/>
</dbReference>
<dbReference type="Pfam" id="PF13625">
    <property type="entry name" value="Helicase_C_3"/>
    <property type="match status" value="1"/>
</dbReference>
<dbReference type="SUPFAM" id="SSF52540">
    <property type="entry name" value="P-loop containing nucleoside triphosphate hydrolases"/>
    <property type="match status" value="2"/>
</dbReference>
<evidence type="ECO:0000256" key="9">
    <source>
        <dbReference type="ARBA" id="ARBA00023204"/>
    </source>
</evidence>
<keyword evidence="10" id="KW-0413">Isomerase</keyword>
<dbReference type="OMA" id="RCQEIDY"/>
<dbReference type="Proteomes" id="UP000007797">
    <property type="component" value="Unassembled WGS sequence"/>
</dbReference>